<proteinExistence type="predicted"/>
<evidence type="ECO:0000313" key="2">
    <source>
        <dbReference type="Proteomes" id="UP000308600"/>
    </source>
</evidence>
<reference evidence="1 2" key="1">
    <citation type="journal article" date="2019" name="Nat. Ecol. Evol.">
        <title>Megaphylogeny resolves global patterns of mushroom evolution.</title>
        <authorList>
            <person name="Varga T."/>
            <person name="Krizsan K."/>
            <person name="Foldi C."/>
            <person name="Dima B."/>
            <person name="Sanchez-Garcia M."/>
            <person name="Sanchez-Ramirez S."/>
            <person name="Szollosi G.J."/>
            <person name="Szarkandi J.G."/>
            <person name="Papp V."/>
            <person name="Albert L."/>
            <person name="Andreopoulos W."/>
            <person name="Angelini C."/>
            <person name="Antonin V."/>
            <person name="Barry K.W."/>
            <person name="Bougher N.L."/>
            <person name="Buchanan P."/>
            <person name="Buyck B."/>
            <person name="Bense V."/>
            <person name="Catcheside P."/>
            <person name="Chovatia M."/>
            <person name="Cooper J."/>
            <person name="Damon W."/>
            <person name="Desjardin D."/>
            <person name="Finy P."/>
            <person name="Geml J."/>
            <person name="Haridas S."/>
            <person name="Hughes K."/>
            <person name="Justo A."/>
            <person name="Karasinski D."/>
            <person name="Kautmanova I."/>
            <person name="Kiss B."/>
            <person name="Kocsube S."/>
            <person name="Kotiranta H."/>
            <person name="LaButti K.M."/>
            <person name="Lechner B.E."/>
            <person name="Liimatainen K."/>
            <person name="Lipzen A."/>
            <person name="Lukacs Z."/>
            <person name="Mihaltcheva S."/>
            <person name="Morgado L.N."/>
            <person name="Niskanen T."/>
            <person name="Noordeloos M.E."/>
            <person name="Ohm R.A."/>
            <person name="Ortiz-Santana B."/>
            <person name="Ovrebo C."/>
            <person name="Racz N."/>
            <person name="Riley R."/>
            <person name="Savchenko A."/>
            <person name="Shiryaev A."/>
            <person name="Soop K."/>
            <person name="Spirin V."/>
            <person name="Szebenyi C."/>
            <person name="Tomsovsky M."/>
            <person name="Tulloss R.E."/>
            <person name="Uehling J."/>
            <person name="Grigoriev I.V."/>
            <person name="Vagvolgyi C."/>
            <person name="Papp T."/>
            <person name="Martin F.M."/>
            <person name="Miettinen O."/>
            <person name="Hibbett D.S."/>
            <person name="Nagy L.G."/>
        </authorList>
    </citation>
    <scope>NUCLEOTIDE SEQUENCE [LARGE SCALE GENOMIC DNA]</scope>
    <source>
        <strain evidence="1 2">NL-1719</strain>
    </source>
</reference>
<evidence type="ECO:0000313" key="1">
    <source>
        <dbReference type="EMBL" id="TFK59395.1"/>
    </source>
</evidence>
<dbReference type="EMBL" id="ML208991">
    <property type="protein sequence ID" value="TFK59395.1"/>
    <property type="molecule type" value="Genomic_DNA"/>
</dbReference>
<protein>
    <submittedName>
        <fullName evidence="1">Uncharacterized protein</fullName>
    </submittedName>
</protein>
<keyword evidence="2" id="KW-1185">Reference proteome</keyword>
<accession>A0ACD3A121</accession>
<name>A0ACD3A121_9AGAR</name>
<sequence length="283" mass="32653">PPSTSRPIVDKNQRIVAVLVSAPQDHGFADACNRVYKTMEQEEIAAEFSTDDTIHKRGRFPAINVGITHGQGGDTPVNLKSQHMDMLERLLQDADVQRVASFADSAFAYWAPRLYQHYQDRLVRLWGKHPHLRRIFDRSIFPTAAFNFGPRVRTYLHRDHLNCPYGWCAVQAFGTFDSKHGGHLVLWELKLVVEFPAHSLILLPSAAITHSNISVRSSETRISFTQYCPGALFRYIDNDMNTDKDLKRKDRKRYEERMLERKDRWSTCIELLPTLKELEITTT</sequence>
<dbReference type="Proteomes" id="UP000308600">
    <property type="component" value="Unassembled WGS sequence"/>
</dbReference>
<organism evidence="1 2">
    <name type="scientific">Pluteus cervinus</name>
    <dbReference type="NCBI Taxonomy" id="181527"/>
    <lineage>
        <taxon>Eukaryota</taxon>
        <taxon>Fungi</taxon>
        <taxon>Dikarya</taxon>
        <taxon>Basidiomycota</taxon>
        <taxon>Agaricomycotina</taxon>
        <taxon>Agaricomycetes</taxon>
        <taxon>Agaricomycetidae</taxon>
        <taxon>Agaricales</taxon>
        <taxon>Pluteineae</taxon>
        <taxon>Pluteaceae</taxon>
        <taxon>Pluteus</taxon>
    </lineage>
</organism>
<feature type="non-terminal residue" evidence="1">
    <location>
        <position position="1"/>
    </location>
</feature>
<gene>
    <name evidence="1" type="ORF">BDN72DRAFT_780811</name>
</gene>